<name>A0A7W8LPZ3_9DEIO</name>
<comment type="caution">
    <text evidence="1">The sequence shown here is derived from an EMBL/GenBank/DDBJ whole genome shotgun (WGS) entry which is preliminary data.</text>
</comment>
<dbReference type="EMBL" id="JACHFN010000005">
    <property type="protein sequence ID" value="MBB5234214.1"/>
    <property type="molecule type" value="Genomic_DNA"/>
</dbReference>
<organism evidence="1 2">
    <name type="scientific">Deinococcus budaensis</name>
    <dbReference type="NCBI Taxonomy" id="1665626"/>
    <lineage>
        <taxon>Bacteria</taxon>
        <taxon>Thermotogati</taxon>
        <taxon>Deinococcota</taxon>
        <taxon>Deinococci</taxon>
        <taxon>Deinococcales</taxon>
        <taxon>Deinococcaceae</taxon>
        <taxon>Deinococcus</taxon>
    </lineage>
</organism>
<dbReference type="AlphaFoldDB" id="A0A7W8LPZ3"/>
<protein>
    <submittedName>
        <fullName evidence="1">Uncharacterized protein</fullName>
    </submittedName>
</protein>
<evidence type="ECO:0000313" key="2">
    <source>
        <dbReference type="Proteomes" id="UP000525389"/>
    </source>
</evidence>
<dbReference type="RefSeq" id="WP_184027769.1">
    <property type="nucleotide sequence ID" value="NZ_JACHFN010000005.1"/>
</dbReference>
<keyword evidence="2" id="KW-1185">Reference proteome</keyword>
<sequence>MPTHTSPWVLTTYLTVAEACEYALSGRTPALRATWTQAARPVTLHDLGRAATLLSLIGPWSVVEITPLGWTRRTVTGATSVHVEQVLPP</sequence>
<evidence type="ECO:0000313" key="1">
    <source>
        <dbReference type="EMBL" id="MBB5234214.1"/>
    </source>
</evidence>
<proteinExistence type="predicted"/>
<gene>
    <name evidence="1" type="ORF">HNQ09_001652</name>
</gene>
<reference evidence="1 2" key="1">
    <citation type="submission" date="2020-08" db="EMBL/GenBank/DDBJ databases">
        <title>Genomic Encyclopedia of Type Strains, Phase IV (KMG-IV): sequencing the most valuable type-strain genomes for metagenomic binning, comparative biology and taxonomic classification.</title>
        <authorList>
            <person name="Goeker M."/>
        </authorList>
    </citation>
    <scope>NUCLEOTIDE SEQUENCE [LARGE SCALE GENOMIC DNA]</scope>
    <source>
        <strain evidence="1 2">DSM 101791</strain>
    </source>
</reference>
<accession>A0A7W8LPZ3</accession>
<dbReference type="Proteomes" id="UP000525389">
    <property type="component" value="Unassembled WGS sequence"/>
</dbReference>